<evidence type="ECO:0000313" key="3">
    <source>
        <dbReference type="Proteomes" id="UP000285462"/>
    </source>
</evidence>
<protein>
    <submittedName>
        <fullName evidence="2">Uncharacterized protein</fullName>
    </submittedName>
</protein>
<dbReference type="Proteomes" id="UP000285462">
    <property type="component" value="Unassembled WGS sequence"/>
</dbReference>
<sequence length="88" mass="9722">MKKKKPETTVDTIDEKEPAAKERFCVKCKMKLASDNKLPFCPACWENIMGYVRKARLAAGALALPLLKKYGPKVGKAALTVLKTVAKK</sequence>
<dbReference type="AlphaFoldDB" id="A0A412KBN4"/>
<gene>
    <name evidence="2" type="ORF">DWX79_04580</name>
    <name evidence="1" type="ORF">F3K97_06215</name>
</gene>
<evidence type="ECO:0000313" key="2">
    <source>
        <dbReference type="EMBL" id="RGS66333.1"/>
    </source>
</evidence>
<evidence type="ECO:0000313" key="1">
    <source>
        <dbReference type="EMBL" id="QHB62894.1"/>
    </source>
</evidence>
<dbReference type="EMBL" id="QRVT01000001">
    <property type="protein sequence ID" value="RGS66333.1"/>
    <property type="molecule type" value="Genomic_DNA"/>
</dbReference>
<dbReference type="Proteomes" id="UP000464884">
    <property type="component" value="Chromosome"/>
</dbReference>
<name>A0A412KBN4_BIFAD</name>
<reference evidence="2 3" key="1">
    <citation type="submission" date="2018-08" db="EMBL/GenBank/DDBJ databases">
        <title>A genome reference for cultivated species of the human gut microbiota.</title>
        <authorList>
            <person name="Zou Y."/>
            <person name="Xue W."/>
            <person name="Luo G."/>
        </authorList>
    </citation>
    <scope>NUCLEOTIDE SEQUENCE [LARGE SCALE GENOMIC DNA]</scope>
    <source>
        <strain evidence="2 3">AF21-27</strain>
    </source>
</reference>
<proteinExistence type="predicted"/>
<evidence type="ECO:0000313" key="4">
    <source>
        <dbReference type="Proteomes" id="UP000464884"/>
    </source>
</evidence>
<organism evidence="2 3">
    <name type="scientific">Bifidobacterium adolescentis</name>
    <dbReference type="NCBI Taxonomy" id="1680"/>
    <lineage>
        <taxon>Bacteria</taxon>
        <taxon>Bacillati</taxon>
        <taxon>Actinomycetota</taxon>
        <taxon>Actinomycetes</taxon>
        <taxon>Bifidobacteriales</taxon>
        <taxon>Bifidobacteriaceae</taxon>
        <taxon>Bifidobacterium</taxon>
    </lineage>
</organism>
<reference evidence="1 4" key="2">
    <citation type="submission" date="2019-12" db="EMBL/GenBank/DDBJ databases">
        <title>Draft Genome Sequence of Bifidobacterium adolescentis ZJ2.</title>
        <authorList>
            <person name="Jin Z."/>
        </authorList>
    </citation>
    <scope>NUCLEOTIDE SEQUENCE [LARGE SCALE GENOMIC DNA]</scope>
    <source>
        <strain evidence="1 4">ZJ2</strain>
    </source>
</reference>
<accession>A0A412KBN4</accession>
<dbReference type="RefSeq" id="WP_117759606.1">
    <property type="nucleotide sequence ID" value="NZ_CP047129.1"/>
</dbReference>
<dbReference type="EMBL" id="CP047129">
    <property type="protein sequence ID" value="QHB62894.1"/>
    <property type="molecule type" value="Genomic_DNA"/>
</dbReference>